<feature type="compositionally biased region" description="Pro residues" evidence="1">
    <location>
        <begin position="311"/>
        <end position="320"/>
    </location>
</feature>
<evidence type="ECO:0000256" key="1">
    <source>
        <dbReference type="SAM" id="MobiDB-lite"/>
    </source>
</evidence>
<dbReference type="OrthoDB" id="4069534at2759"/>
<name>A0A9W7DGL2_AMBMO</name>
<feature type="region of interest" description="Disordered" evidence="1">
    <location>
        <begin position="410"/>
        <end position="429"/>
    </location>
</feature>
<proteinExistence type="predicted"/>
<feature type="region of interest" description="Disordered" evidence="1">
    <location>
        <begin position="236"/>
        <end position="393"/>
    </location>
</feature>
<organism evidence="2 3">
    <name type="scientific">Ambrosiozyma monospora</name>
    <name type="common">Yeast</name>
    <name type="synonym">Endomycopsis monosporus</name>
    <dbReference type="NCBI Taxonomy" id="43982"/>
    <lineage>
        <taxon>Eukaryota</taxon>
        <taxon>Fungi</taxon>
        <taxon>Dikarya</taxon>
        <taxon>Ascomycota</taxon>
        <taxon>Saccharomycotina</taxon>
        <taxon>Pichiomycetes</taxon>
        <taxon>Pichiales</taxon>
        <taxon>Pichiaceae</taxon>
        <taxon>Ambrosiozyma</taxon>
    </lineage>
</organism>
<evidence type="ECO:0000313" key="3">
    <source>
        <dbReference type="Proteomes" id="UP001165063"/>
    </source>
</evidence>
<feature type="compositionally biased region" description="Polar residues" evidence="1">
    <location>
        <begin position="657"/>
        <end position="678"/>
    </location>
</feature>
<feature type="compositionally biased region" description="Basic and acidic residues" evidence="1">
    <location>
        <begin position="679"/>
        <end position="691"/>
    </location>
</feature>
<sequence length="797" mass="86871">MVNKSRQTFGPLTANKYNLHKLFNVHHQLHTKSQSHSNNIFHKHIHLHMTSLSTDPDVEQFLDNFQELSSTRLIENDNRLSNLEREVERKRLAYKLSPKKKKNPPLVPGKSVRLQSSIGLYGEDIEKNDLNIDLINPIARPTQDISDLSPHSKGIDMTSSTYLAPTSAADSVYNIMDQLDLNTNFEVPRPRKNEPKVIKADYIMATPVRKDLKFAAEPPVNAVLSKVKKETIISDYSDSSDDDLLDMIPSSKSSYNSHQKQKPKPTPPQSSSSASSSVKSSISAKSSSKPALKKIPTTPTKNPSSKEYAPPLKPSRPPRPSSSSSSTSSLHHSSRTEFSAELSSRPSSKHSSHSIKSSNSTESSNSKLLSSHKSSKKPITPTKPKSKRIANLALDHVPLPNEVSAYSASAAAKAPALKPTKVDSTLGERAPDLSLNARFLTNGGASSPPKRQQSPVSLHGSPSAASRVGEKVPDLATNAKFLTFGGAASRSHSPDKKLVSIHGNYQSDSKVGEMAPDLAMNARFLTAGGAASPTRQSTMIRGRQQSERIGEKVPDLAMNARFITSGASHLTRQAVSIRGRQSNDRVGEMAPGLSMNARFLTQGGASSPTRKSAPNVPKKSPKLSSPIPQSDELINLKPSDLNKKLKPVPIPAPKPTSFKNTTSTEKPFQVTLKQTKTGTHQENRSEEKPEGLMRGSTLNKVKPVPKPEEKIPEALQKFGRLNKPKVAPKPVTPLPEALQKFGKLNKPKPAPKPDIQLPEALQKIGRLSKTKVSPKPKENVPEALQKFQRFKTGGARR</sequence>
<feature type="compositionally biased region" description="Low complexity" evidence="1">
    <location>
        <begin position="354"/>
        <end position="383"/>
    </location>
</feature>
<feature type="compositionally biased region" description="Low complexity" evidence="1">
    <location>
        <begin position="321"/>
        <end position="331"/>
    </location>
</feature>
<evidence type="ECO:0000313" key="2">
    <source>
        <dbReference type="EMBL" id="GMG39176.1"/>
    </source>
</evidence>
<gene>
    <name evidence="2" type="ORF">Amon01_000512300</name>
</gene>
<feature type="region of interest" description="Disordered" evidence="1">
    <location>
        <begin position="599"/>
        <end position="708"/>
    </location>
</feature>
<protein>
    <submittedName>
        <fullName evidence="2">Unnamed protein product</fullName>
    </submittedName>
</protein>
<feature type="compositionally biased region" description="Polar residues" evidence="1">
    <location>
        <begin position="443"/>
        <end position="456"/>
    </location>
</feature>
<dbReference type="EMBL" id="BSXU01002716">
    <property type="protein sequence ID" value="GMG39176.1"/>
    <property type="molecule type" value="Genomic_DNA"/>
</dbReference>
<reference evidence="2" key="1">
    <citation type="submission" date="2023-04" db="EMBL/GenBank/DDBJ databases">
        <title>Ambrosiozyma monospora NBRC 1965.</title>
        <authorList>
            <person name="Ichikawa N."/>
            <person name="Sato H."/>
            <person name="Tonouchi N."/>
        </authorList>
    </citation>
    <scope>NUCLEOTIDE SEQUENCE</scope>
    <source>
        <strain evidence="2">NBRC 1965</strain>
    </source>
</reference>
<feature type="region of interest" description="Disordered" evidence="1">
    <location>
        <begin position="767"/>
        <end position="797"/>
    </location>
</feature>
<dbReference type="Proteomes" id="UP001165063">
    <property type="component" value="Unassembled WGS sequence"/>
</dbReference>
<feature type="compositionally biased region" description="Polar residues" evidence="1">
    <location>
        <begin position="603"/>
        <end position="612"/>
    </location>
</feature>
<comment type="caution">
    <text evidence="2">The sequence shown here is derived from an EMBL/GenBank/DDBJ whole genome shotgun (WGS) entry which is preliminary data.</text>
</comment>
<feature type="compositionally biased region" description="Low complexity" evidence="1">
    <location>
        <begin position="269"/>
        <end position="294"/>
    </location>
</feature>
<accession>A0A9W7DGL2</accession>
<feature type="region of interest" description="Disordered" evidence="1">
    <location>
        <begin position="438"/>
        <end position="471"/>
    </location>
</feature>
<keyword evidence="3" id="KW-1185">Reference proteome</keyword>
<dbReference type="AlphaFoldDB" id="A0A9W7DGL2"/>